<protein>
    <submittedName>
        <fullName evidence="1">Uncharacterized protein</fullName>
    </submittedName>
</protein>
<comment type="caution">
    <text evidence="1">The sequence shown here is derived from an EMBL/GenBank/DDBJ whole genome shotgun (WGS) entry which is preliminary data.</text>
</comment>
<dbReference type="Proteomes" id="UP000481033">
    <property type="component" value="Unassembled WGS sequence"/>
</dbReference>
<reference evidence="1 2" key="1">
    <citation type="journal article" date="2020" name="Microb. Ecol.">
        <title>Ecogenomics of the Marine Benthic Filamentous Cyanobacterium Adonisia.</title>
        <authorList>
            <person name="Walter J.M."/>
            <person name="Coutinho F.H."/>
            <person name="Leomil L."/>
            <person name="Hargreaves P.I."/>
            <person name="Campeao M.E."/>
            <person name="Vieira V.V."/>
            <person name="Silva B.S."/>
            <person name="Fistarol G.O."/>
            <person name="Salomon P.S."/>
            <person name="Sawabe T."/>
            <person name="Mino S."/>
            <person name="Hosokawa M."/>
            <person name="Miyashita H."/>
            <person name="Maruyama F."/>
            <person name="van Verk M.C."/>
            <person name="Dutilh B.E."/>
            <person name="Thompson C.C."/>
            <person name="Thompson F.L."/>
        </authorList>
    </citation>
    <scope>NUCLEOTIDE SEQUENCE [LARGE SCALE GENOMIC DNA]</scope>
    <source>
        <strain evidence="1 2">CCMR0081</strain>
    </source>
</reference>
<dbReference type="AlphaFoldDB" id="A0A6M0RD96"/>
<evidence type="ECO:0000313" key="2">
    <source>
        <dbReference type="Proteomes" id="UP000481033"/>
    </source>
</evidence>
<dbReference type="EMBL" id="QXHD01000001">
    <property type="protein sequence ID" value="NEZ54205.1"/>
    <property type="molecule type" value="Genomic_DNA"/>
</dbReference>
<dbReference type="RefSeq" id="WP_163695575.1">
    <property type="nucleotide sequence ID" value="NZ_QXHD01000001.1"/>
</dbReference>
<accession>A0A6M0RD96</accession>
<sequence>MEDALDVLTYIPDHHKLVIEKFLIDKWIQLAAECYSNYLQVGRGMMTVFVGDDTLTLGYVPWSRLQANWDDWLSDADASIRGSIAYLVPAYAPEDEIVLLFEFEDNSPSTVIRVTKSVFAKVSHRPGSAALRLQRYEGMTPKVAYETLVSVKAKEN</sequence>
<evidence type="ECO:0000313" key="1">
    <source>
        <dbReference type="EMBL" id="NEZ54205.1"/>
    </source>
</evidence>
<organism evidence="1 2">
    <name type="scientific">Adonisia turfae CCMR0081</name>
    <dbReference type="NCBI Taxonomy" id="2292702"/>
    <lineage>
        <taxon>Bacteria</taxon>
        <taxon>Bacillati</taxon>
        <taxon>Cyanobacteriota</taxon>
        <taxon>Adonisia</taxon>
        <taxon>Adonisia turfae</taxon>
    </lineage>
</organism>
<name>A0A6M0RD96_9CYAN</name>
<proteinExistence type="predicted"/>
<gene>
    <name evidence="1" type="ORF">DXZ20_00485</name>
</gene>
<keyword evidence="2" id="KW-1185">Reference proteome</keyword>